<dbReference type="Pfam" id="PF12784">
    <property type="entry name" value="PDDEXK_2"/>
    <property type="match status" value="1"/>
</dbReference>
<dbReference type="InterPro" id="IPR010106">
    <property type="entry name" value="RpnA"/>
</dbReference>
<gene>
    <name evidence="1" type="ORF">HMPREF1536_02579</name>
</gene>
<comment type="caution">
    <text evidence="1">The sequence shown here is derived from an EMBL/GenBank/DDBJ whole genome shotgun (WGS) entry which is preliminary data.</text>
</comment>
<dbReference type="STRING" id="1203610.HMPREF1536_02579"/>
<dbReference type="RefSeq" id="WP_046151788.1">
    <property type="nucleotide sequence ID" value="NZ_KQ033919.1"/>
</dbReference>
<organism evidence="1 2">
    <name type="scientific">Parabacteroides gordonii MS-1 = DSM 23371</name>
    <dbReference type="NCBI Taxonomy" id="1203610"/>
    <lineage>
        <taxon>Bacteria</taxon>
        <taxon>Pseudomonadati</taxon>
        <taxon>Bacteroidota</taxon>
        <taxon>Bacteroidia</taxon>
        <taxon>Bacteroidales</taxon>
        <taxon>Tannerellaceae</taxon>
        <taxon>Parabacteroides</taxon>
    </lineage>
</organism>
<dbReference type="PATRIC" id="fig|1203610.3.peg.2649"/>
<reference evidence="1 2" key="1">
    <citation type="submission" date="2013-04" db="EMBL/GenBank/DDBJ databases">
        <title>The Genome Sequence of Parabacteroides gordonii DSM 23371.</title>
        <authorList>
            <consortium name="The Broad Institute Genomics Platform"/>
            <person name="Earl A."/>
            <person name="Ward D."/>
            <person name="Feldgarden M."/>
            <person name="Gevers D."/>
            <person name="Martens E."/>
            <person name="Sakamoto M."/>
            <person name="Benno Y."/>
            <person name="Suzuki N."/>
            <person name="Matsunaga N."/>
            <person name="Koshihara K."/>
            <person name="Seki M."/>
            <person name="Komiya H."/>
            <person name="Walker B."/>
            <person name="Young S."/>
            <person name="Zeng Q."/>
            <person name="Gargeya S."/>
            <person name="Fitzgerald M."/>
            <person name="Haas B."/>
            <person name="Abouelleil A."/>
            <person name="Allen A.W."/>
            <person name="Alvarado L."/>
            <person name="Arachchi H.M."/>
            <person name="Berlin A.M."/>
            <person name="Chapman S.B."/>
            <person name="Gainer-Dewar J."/>
            <person name="Goldberg J."/>
            <person name="Griggs A."/>
            <person name="Gujja S."/>
            <person name="Hansen M."/>
            <person name="Howarth C."/>
            <person name="Imamovic A."/>
            <person name="Ireland A."/>
            <person name="Larimer J."/>
            <person name="McCowan C."/>
            <person name="Murphy C."/>
            <person name="Pearson M."/>
            <person name="Poon T.W."/>
            <person name="Priest M."/>
            <person name="Roberts A."/>
            <person name="Saif S."/>
            <person name="Shea T."/>
            <person name="Sisk P."/>
            <person name="Sykes S."/>
            <person name="Wortman J."/>
            <person name="Nusbaum C."/>
            <person name="Birren B."/>
        </authorList>
    </citation>
    <scope>NUCLEOTIDE SEQUENCE [LARGE SCALE GENOMIC DNA]</scope>
    <source>
        <strain evidence="1 2">MS-1</strain>
    </source>
</reference>
<name>A0A0F5JC97_9BACT</name>
<accession>A0A0F5JC97</accession>
<proteinExistence type="predicted"/>
<dbReference type="NCBIfam" id="TIGR01784">
    <property type="entry name" value="T_den_put_tspse"/>
    <property type="match status" value="1"/>
</dbReference>
<dbReference type="HOGENOM" id="CLU_057504_1_0_10"/>
<dbReference type="PANTHER" id="PTHR41317:SF1">
    <property type="entry name" value="PD-(D_E)XK NUCLEASE FAMILY TRANSPOSASE"/>
    <property type="match status" value="1"/>
</dbReference>
<evidence type="ECO:0000313" key="2">
    <source>
        <dbReference type="Proteomes" id="UP000033035"/>
    </source>
</evidence>
<evidence type="ECO:0000313" key="1">
    <source>
        <dbReference type="EMBL" id="KKB55125.1"/>
    </source>
</evidence>
<dbReference type="PANTHER" id="PTHR41317">
    <property type="entry name" value="PD-(D_E)XK NUCLEASE FAMILY TRANSPOSASE"/>
    <property type="match status" value="1"/>
</dbReference>
<sequence>MERYVNVMLDAGFKAVFGVKQVAIDFINAALQGERQVKGLTYLDKEIQPEVVEQRTVIFDLLCEDVDGTKFVLEMQNCPQRYFFNRGLYYLCRMISRQGKSGRDWQYSLLPVYGIYLLNFSLPEFRSWRTDVVLADEATGKTFGEVKLKQIYLSFDLFNLTKEECTTPLENTVYILKNMNLFDMSPFKEKEDAFRRLLDVANLNAMTDHERAIYEENLKIYRDWHATMEYAVEEAEEKGLKKGMEKGKTEEQRLIATKFKKQGVNIETIAQCTCLSVKEIDEL</sequence>
<keyword evidence="2" id="KW-1185">Reference proteome</keyword>
<evidence type="ECO:0008006" key="3">
    <source>
        <dbReference type="Google" id="ProtNLM"/>
    </source>
</evidence>
<dbReference type="AlphaFoldDB" id="A0A0F5JC97"/>
<dbReference type="Proteomes" id="UP000033035">
    <property type="component" value="Unassembled WGS sequence"/>
</dbReference>
<dbReference type="EMBL" id="AQHW01000015">
    <property type="protein sequence ID" value="KKB55125.1"/>
    <property type="molecule type" value="Genomic_DNA"/>
</dbReference>
<protein>
    <recommendedName>
        <fullName evidence="3">Transposase (putative) YhgA-like domain-containing protein</fullName>
    </recommendedName>
</protein>